<dbReference type="EMBL" id="LT962688">
    <property type="protein sequence ID" value="SOR27883.1"/>
    <property type="molecule type" value="Genomic_DNA"/>
</dbReference>
<dbReference type="InterPro" id="IPR000873">
    <property type="entry name" value="AMP-dep_synth/lig_dom"/>
</dbReference>
<sequence length="466" mass="48502">MSAQRAITQVEASQRAVQGVLQGASQGAPDAALQETPADAPLRRISLGSLLSATARRHPDRIAVVDPADKPDWSDRPAITWTYAAAAEIVERLARGLRSWRLPPGSRIGLCLPGSAESALAILAVEAAGHVACLLPVSWDEDRLLAAAQNVALSAVLTQARLGSAAPAERLCAVAARYFGLRYLAAFGPDVPDGVINLDRFVLDGPAGEPAGPAPAAAGIVSFIGGDPEQPVYRSGESVVAAAAAHLVAMRVAPAERILSLIGPHDLRGLATGLAAALVAGATLETLPLFDGAAFATALRRPGPTHLVAPAFLEKNLAGRDLPTDLRSVALVHRAPVRFPSRSRAVDRPQGLRLETVIDTVAFDETAILSGRRGTTGDLSLVLGKPERLALPAALLSMRRGADDRLAFRGQACTVTPLQRGNRQAIPSGVWQETPYAPVLFAGIATAIEVVEPSDSAGSPKIFAPA</sequence>
<dbReference type="InterPro" id="IPR042099">
    <property type="entry name" value="ANL_N_sf"/>
</dbReference>
<dbReference type="Pfam" id="PF00501">
    <property type="entry name" value="AMP-binding"/>
    <property type="match status" value="1"/>
</dbReference>
<gene>
    <name evidence="2" type="ORF">TK0001_1281</name>
</gene>
<evidence type="ECO:0000259" key="1">
    <source>
        <dbReference type="Pfam" id="PF00501"/>
    </source>
</evidence>
<name>A0A2N9AKR4_METEX</name>
<reference evidence="3" key="1">
    <citation type="submission" date="2017-10" db="EMBL/GenBank/DDBJ databases">
        <authorList>
            <person name="Regsiter A."/>
            <person name="William W."/>
        </authorList>
    </citation>
    <scope>NUCLEOTIDE SEQUENCE [LARGE SCALE GENOMIC DNA]</scope>
</reference>
<organism evidence="2 3">
    <name type="scientific">Methylorubrum extorquens</name>
    <name type="common">Methylobacterium dichloromethanicum</name>
    <name type="synonym">Methylobacterium extorquens</name>
    <dbReference type="NCBI Taxonomy" id="408"/>
    <lineage>
        <taxon>Bacteria</taxon>
        <taxon>Pseudomonadati</taxon>
        <taxon>Pseudomonadota</taxon>
        <taxon>Alphaproteobacteria</taxon>
        <taxon>Hyphomicrobiales</taxon>
        <taxon>Methylobacteriaceae</taxon>
        <taxon>Methylorubrum</taxon>
    </lineage>
</organism>
<dbReference type="GO" id="GO:0006631">
    <property type="term" value="P:fatty acid metabolic process"/>
    <property type="evidence" value="ECO:0007669"/>
    <property type="project" value="TreeGrafter"/>
</dbReference>
<dbReference type="SUPFAM" id="SSF56801">
    <property type="entry name" value="Acetyl-CoA synthetase-like"/>
    <property type="match status" value="1"/>
</dbReference>
<dbReference type="Gene3D" id="3.40.50.12780">
    <property type="entry name" value="N-terminal domain of ligase-like"/>
    <property type="match status" value="1"/>
</dbReference>
<dbReference type="PANTHER" id="PTHR43201">
    <property type="entry name" value="ACYL-COA SYNTHETASE"/>
    <property type="match status" value="1"/>
</dbReference>
<dbReference type="PANTHER" id="PTHR43201:SF32">
    <property type="entry name" value="2-SUCCINYLBENZOATE--COA LIGASE, CHLOROPLASTIC_PEROXISOMAL"/>
    <property type="match status" value="1"/>
</dbReference>
<proteinExistence type="predicted"/>
<dbReference type="Proteomes" id="UP000233769">
    <property type="component" value="Chromosome tk0001"/>
</dbReference>
<protein>
    <recommendedName>
        <fullName evidence="1">AMP-dependent synthetase/ligase domain-containing protein</fullName>
    </recommendedName>
</protein>
<evidence type="ECO:0000313" key="2">
    <source>
        <dbReference type="EMBL" id="SOR27883.1"/>
    </source>
</evidence>
<feature type="domain" description="AMP-dependent synthetase/ligase" evidence="1">
    <location>
        <begin position="53"/>
        <end position="173"/>
    </location>
</feature>
<dbReference type="GO" id="GO:0031956">
    <property type="term" value="F:medium-chain fatty acid-CoA ligase activity"/>
    <property type="evidence" value="ECO:0007669"/>
    <property type="project" value="TreeGrafter"/>
</dbReference>
<evidence type="ECO:0000313" key="3">
    <source>
        <dbReference type="Proteomes" id="UP000233769"/>
    </source>
</evidence>
<dbReference type="AlphaFoldDB" id="A0A2N9AKR4"/>
<accession>A0A2N9AKR4</accession>